<evidence type="ECO:0000313" key="2">
    <source>
        <dbReference type="EMBL" id="KKL85160.1"/>
    </source>
</evidence>
<protein>
    <submittedName>
        <fullName evidence="2">Uncharacterized protein</fullName>
    </submittedName>
</protein>
<sequence>MSKSTKTQDRPVGFIKHPAAKPKVDSRIKKKSTVIWRHREYPLTSDGTTAGDRSGWITTYLAKVLIREKFRPTVKVIKQISAPPVHGFEYDIGTETTGFIDEMELAE</sequence>
<dbReference type="AlphaFoldDB" id="A0A0F9HTX9"/>
<feature type="region of interest" description="Disordered" evidence="1">
    <location>
        <begin position="1"/>
        <end position="22"/>
    </location>
</feature>
<organism evidence="2">
    <name type="scientific">marine sediment metagenome</name>
    <dbReference type="NCBI Taxonomy" id="412755"/>
    <lineage>
        <taxon>unclassified sequences</taxon>
        <taxon>metagenomes</taxon>
        <taxon>ecological metagenomes</taxon>
    </lineage>
</organism>
<accession>A0A0F9HTX9</accession>
<dbReference type="EMBL" id="LAZR01021485">
    <property type="protein sequence ID" value="KKL85160.1"/>
    <property type="molecule type" value="Genomic_DNA"/>
</dbReference>
<name>A0A0F9HTX9_9ZZZZ</name>
<comment type="caution">
    <text evidence="2">The sequence shown here is derived from an EMBL/GenBank/DDBJ whole genome shotgun (WGS) entry which is preliminary data.</text>
</comment>
<reference evidence="2" key="1">
    <citation type="journal article" date="2015" name="Nature">
        <title>Complex archaea that bridge the gap between prokaryotes and eukaryotes.</title>
        <authorList>
            <person name="Spang A."/>
            <person name="Saw J.H."/>
            <person name="Jorgensen S.L."/>
            <person name="Zaremba-Niedzwiedzka K."/>
            <person name="Martijn J."/>
            <person name="Lind A.E."/>
            <person name="van Eijk R."/>
            <person name="Schleper C."/>
            <person name="Guy L."/>
            <person name="Ettema T.J."/>
        </authorList>
    </citation>
    <scope>NUCLEOTIDE SEQUENCE</scope>
</reference>
<proteinExistence type="predicted"/>
<gene>
    <name evidence="2" type="ORF">LCGC14_1957490</name>
</gene>
<evidence type="ECO:0000256" key="1">
    <source>
        <dbReference type="SAM" id="MobiDB-lite"/>
    </source>
</evidence>